<dbReference type="PANTHER" id="PTHR43140:SF1">
    <property type="entry name" value="TYPE I RESTRICTION ENZYME ECOKI SPECIFICITY SUBUNIT"/>
    <property type="match status" value="1"/>
</dbReference>
<evidence type="ECO:0000256" key="1">
    <source>
        <dbReference type="ARBA" id="ARBA00010923"/>
    </source>
</evidence>
<dbReference type="PANTHER" id="PTHR43140">
    <property type="entry name" value="TYPE-1 RESTRICTION ENZYME ECOKI SPECIFICITY PROTEIN"/>
    <property type="match status" value="1"/>
</dbReference>
<dbReference type="AlphaFoldDB" id="A0A2U1CLV7"/>
<evidence type="ECO:0000313" key="6">
    <source>
        <dbReference type="Proteomes" id="UP000246145"/>
    </source>
</evidence>
<keyword evidence="3" id="KW-0238">DNA-binding</keyword>
<dbReference type="InterPro" id="IPR044946">
    <property type="entry name" value="Restrct_endonuc_typeI_TRD_sf"/>
</dbReference>
<dbReference type="SUPFAM" id="SSF116734">
    <property type="entry name" value="DNA methylase specificity domain"/>
    <property type="match status" value="2"/>
</dbReference>
<dbReference type="GO" id="GO:0003677">
    <property type="term" value="F:DNA binding"/>
    <property type="evidence" value="ECO:0007669"/>
    <property type="project" value="UniProtKB-KW"/>
</dbReference>
<dbReference type="CDD" id="cd17261">
    <property type="entry name" value="RMtype1_S_EcoKI-TRD2-CR2_like"/>
    <property type="match status" value="1"/>
</dbReference>
<dbReference type="InterPro" id="IPR000055">
    <property type="entry name" value="Restrct_endonuc_typeI_TRD"/>
</dbReference>
<sequence>MNKHTAELLEKHFDTAFAAPDGIRKLRELILTLAMQGKLVPQDPNDQPASELLKEIEAEKQRLVKEGKIKKPKPLPPITDAEKPYALPRGWEWVRLGDIGLINPRNNADDDMLAGFVPMPLIQEGYSEFHSFEERHWGDIRKGYTHFADGDVGMAKITPCFENAKSCVFSNLPSGIGAGTTELHIFRNTFDAVDPRYLLFFLKNPKFISTTAARMTGSAGQKRVPTPLFAELELPLPPISEQHHIVAKIDELMARCDELEKLRSAQQKARLTVHTAAIKQLLNIAEPDQHQHAQTFLAEHFGELYTVKENVAELRKAILQLAVMGKLVPQNPDDQPARELLKEIEAEKQRLVKEGKIKKPKLLPSVTEKEKPYKLPQGWEWARLGDLISYMDAGWSPKCENEPARENEWGVLKTTAVQALQFWPHENKALPGKLAPRPDAQVAENDILITRAGPKNRVGVCCVAKTVRPQLMLSDKIIRFKIYGDLIFPDFCALVLNTGYGGDQIERMKSGMADSQMNISQDKVKQVIAALPPLPEQHRIVAKIDELMDLCDSLGHQIKAATSKQAELLSALRLAQSQDDTTEEPQRKPFSKAQVIDLATYRANIGCYAINKLANAQYFGRTAAAKVMYLAQAHIGLDLDLKPEREAAGPLDTWIYDFERQGQDKRWFEVNEKTWANGRKKTEYRCLSALLEPAANAEALMTPGQKTEFDRLLYALADRTTEEVEIIATLFAVWNDFLIDGVQPTDTQIISDVRENWHERKARFLPSDLKPWLSWLRKENFIPRGLPPRTIQQWTLGV</sequence>
<keyword evidence="2" id="KW-0680">Restriction system</keyword>
<dbReference type="CDD" id="cd17260">
    <property type="entry name" value="RMtype1_S_EcoEI-TRD1-CR1_like"/>
    <property type="match status" value="1"/>
</dbReference>
<dbReference type="EMBL" id="QEKO01000002">
    <property type="protein sequence ID" value="PVY62000.1"/>
    <property type="molecule type" value="Genomic_DNA"/>
</dbReference>
<dbReference type="Pfam" id="PF01420">
    <property type="entry name" value="Methylase_S"/>
    <property type="match status" value="1"/>
</dbReference>
<evidence type="ECO:0000256" key="2">
    <source>
        <dbReference type="ARBA" id="ARBA00022747"/>
    </source>
</evidence>
<dbReference type="GO" id="GO:0009307">
    <property type="term" value="P:DNA restriction-modification system"/>
    <property type="evidence" value="ECO:0007669"/>
    <property type="project" value="UniProtKB-KW"/>
</dbReference>
<protein>
    <submittedName>
        <fullName evidence="5">Type I restriction enzyme S subunit</fullName>
    </submittedName>
</protein>
<evidence type="ECO:0000259" key="4">
    <source>
        <dbReference type="Pfam" id="PF01420"/>
    </source>
</evidence>
<dbReference type="Gene3D" id="3.90.220.20">
    <property type="entry name" value="DNA methylase specificity domains"/>
    <property type="match status" value="3"/>
</dbReference>
<evidence type="ECO:0000256" key="3">
    <source>
        <dbReference type="ARBA" id="ARBA00023125"/>
    </source>
</evidence>
<reference evidence="5 6" key="1">
    <citation type="submission" date="2018-04" db="EMBL/GenBank/DDBJ databases">
        <title>Genomic Encyclopedia of Type Strains, Phase IV (KMG-IV): sequencing the most valuable type-strain genomes for metagenomic binning, comparative biology and taxonomic classification.</title>
        <authorList>
            <person name="Goeker M."/>
        </authorList>
    </citation>
    <scope>NUCLEOTIDE SEQUENCE [LARGE SCALE GENOMIC DNA]</scope>
    <source>
        <strain evidence="5 6">DSM 10065</strain>
    </source>
</reference>
<accession>A0A2U1CLV7</accession>
<organism evidence="5 6">
    <name type="scientific">Pusillimonas noertemannii</name>
    <dbReference type="NCBI Taxonomy" id="305977"/>
    <lineage>
        <taxon>Bacteria</taxon>
        <taxon>Pseudomonadati</taxon>
        <taxon>Pseudomonadota</taxon>
        <taxon>Betaproteobacteria</taxon>
        <taxon>Burkholderiales</taxon>
        <taxon>Alcaligenaceae</taxon>
        <taxon>Pusillimonas</taxon>
    </lineage>
</organism>
<proteinExistence type="inferred from homology"/>
<dbReference type="OrthoDB" id="5298944at2"/>
<name>A0A2U1CLV7_9BURK</name>
<comment type="similarity">
    <text evidence="1">Belongs to the type-I restriction system S methylase family.</text>
</comment>
<evidence type="ECO:0000313" key="5">
    <source>
        <dbReference type="EMBL" id="PVY62000.1"/>
    </source>
</evidence>
<dbReference type="Proteomes" id="UP000246145">
    <property type="component" value="Unassembled WGS sequence"/>
</dbReference>
<dbReference type="InterPro" id="IPR051212">
    <property type="entry name" value="Type-I_RE_S_subunit"/>
</dbReference>
<dbReference type="RefSeq" id="WP_116518032.1">
    <property type="nucleotide sequence ID" value="NZ_JACCEX010000002.1"/>
</dbReference>
<dbReference type="STRING" id="1231391.GCA_000308195_01589"/>
<feature type="domain" description="Type I restriction modification DNA specificity" evidence="4">
    <location>
        <begin position="195"/>
        <end position="263"/>
    </location>
</feature>
<keyword evidence="6" id="KW-1185">Reference proteome</keyword>
<gene>
    <name evidence="5" type="ORF">C7440_1488</name>
</gene>
<comment type="caution">
    <text evidence="5">The sequence shown here is derived from an EMBL/GenBank/DDBJ whole genome shotgun (WGS) entry which is preliminary data.</text>
</comment>